<proteinExistence type="predicted"/>
<feature type="domain" description="DUF7730" evidence="1">
    <location>
        <begin position="91"/>
        <end position="199"/>
    </location>
</feature>
<dbReference type="Proteomes" id="UP001521184">
    <property type="component" value="Unassembled WGS sequence"/>
</dbReference>
<gene>
    <name evidence="2" type="ORF">SLS58_004976</name>
</gene>
<accession>A0ABR3TS55</accession>
<protein>
    <recommendedName>
        <fullName evidence="1">DUF7730 domain-containing protein</fullName>
    </recommendedName>
</protein>
<dbReference type="EMBL" id="JAKEKT020000028">
    <property type="protein sequence ID" value="KAL1643305.1"/>
    <property type="molecule type" value="Genomic_DNA"/>
</dbReference>
<organism evidence="2 3">
    <name type="scientific">Diplodia intermedia</name>
    <dbReference type="NCBI Taxonomy" id="856260"/>
    <lineage>
        <taxon>Eukaryota</taxon>
        <taxon>Fungi</taxon>
        <taxon>Dikarya</taxon>
        <taxon>Ascomycota</taxon>
        <taxon>Pezizomycotina</taxon>
        <taxon>Dothideomycetes</taxon>
        <taxon>Dothideomycetes incertae sedis</taxon>
        <taxon>Botryosphaeriales</taxon>
        <taxon>Botryosphaeriaceae</taxon>
        <taxon>Diplodia</taxon>
    </lineage>
</organism>
<dbReference type="InterPro" id="IPR056632">
    <property type="entry name" value="DUF7730"/>
</dbReference>
<name>A0ABR3TS55_9PEZI</name>
<comment type="caution">
    <text evidence="2">The sequence shown here is derived from an EMBL/GenBank/DDBJ whole genome shotgun (WGS) entry which is preliminary data.</text>
</comment>
<keyword evidence="3" id="KW-1185">Reference proteome</keyword>
<dbReference type="PANTHER" id="PTHR38790">
    <property type="entry name" value="2EXR DOMAIN-CONTAINING PROTEIN-RELATED"/>
    <property type="match status" value="1"/>
</dbReference>
<reference evidence="2 3" key="1">
    <citation type="journal article" date="2023" name="Plant Dis.">
        <title>First Report of Diplodia intermedia Causing Canker and Dieback Diseases on Apple Trees in Canada.</title>
        <authorList>
            <person name="Ellouze W."/>
            <person name="Ilyukhin E."/>
            <person name="Sulman M."/>
            <person name="Ali S."/>
        </authorList>
    </citation>
    <scope>NUCLEOTIDE SEQUENCE [LARGE SCALE GENOMIC DNA]</scope>
    <source>
        <strain evidence="2 3">M45-28</strain>
    </source>
</reference>
<sequence>MSENLLRSRELASQLNQDDFDYEIRREGDHTTHVNSYDNTSVPAKKNKSTGIYIKLESPLSLEVLHTKTFADGPMAGYQTVTIKPEIPFPFLKLPREIRDEIYAYAMVREILPQELLEHLGCEDLEGNDGVIRFRRLRPGPAKKDRLRKLCQPSKESSEYQEEYVSRKRSLTPGLLVTSRQVYRESLPILYGANVFEMDPKYQMPSILTQFGNSSGYLRSLCLTDGFWEMTNIGKYLEPLVHLRQLSVGMPWGTRVQIQGPAHLADIFFDKLYRWIRGVALVHGDETRAADYVTINCDRSCLFRCNGRLYGATEECLMMEPIRSGLKAAILARTSLPFPFMKLPRQVRDMIYSHAMTYKPFPNLEEEPFDSVHISLDRRSNPVRILLDWNSSKLKPNGWRSGGFRWSESLTPGLLRINRQIHQEAVQILYGRNKFDLEDPEEANVWLNRIGHSQIYLRDVYIGFLPNDRTIFDKLLHVDRLEICIAHAYDYDEVTGELYEDGEVISKSPEEAAEAFFASGGHWIEGAGNFRGGRAAAIDRIHPWGTFDDDEEESWVRRFREELKSICG</sequence>
<evidence type="ECO:0000313" key="2">
    <source>
        <dbReference type="EMBL" id="KAL1643305.1"/>
    </source>
</evidence>
<evidence type="ECO:0000259" key="1">
    <source>
        <dbReference type="Pfam" id="PF24864"/>
    </source>
</evidence>
<evidence type="ECO:0000313" key="3">
    <source>
        <dbReference type="Proteomes" id="UP001521184"/>
    </source>
</evidence>
<dbReference type="Pfam" id="PF24864">
    <property type="entry name" value="DUF7730"/>
    <property type="match status" value="1"/>
</dbReference>